<reference evidence="12" key="1">
    <citation type="journal article" date="2010" name="Stand. Genomic Sci.">
        <title>Complete genome sequence of Syntrophothermus lipocalidus type strain (TGB-C1T).</title>
        <authorList>
            <consortium name="US DOE Joint Genome Institute (JGI-PGF)"/>
            <person name="Djao O."/>
            <person name="Zhang X."/>
            <person name="Lucas S."/>
            <person name="Lapidus A."/>
            <person name="Glavina Del Rio T."/>
            <person name="Nolan M."/>
            <person name="Tice H."/>
            <person name="Cheng J."/>
            <person name="Han C."/>
            <person name="Tapia R."/>
            <person name="Goodwin L."/>
            <person name="Pitluck S."/>
            <person name="Liolios K."/>
            <person name="Ivanova N."/>
            <person name="Mavromatis K."/>
            <person name="Mikhailova N."/>
            <person name="Ovchinnikova G."/>
            <person name="Pati A."/>
            <person name="Brambilla E."/>
            <person name="Chen A."/>
            <person name="Palaniappan K."/>
            <person name="Land M."/>
            <person name="Hauser L."/>
            <person name="Chang Y."/>
            <person name="Jeffries C."/>
            <person name="Rohde M."/>
            <person name="Sikorski J."/>
            <person name="Spring S."/>
            <person name="Goker M."/>
            <person name="Detter J."/>
            <person name="Woyke T."/>
            <person name="Bristow J."/>
            <person name="Eisen J."/>
            <person name="Markowitz V."/>
            <person name="Hugenholtz P."/>
            <person name="Kyrpides N."/>
            <person name="Klenk H."/>
        </authorList>
    </citation>
    <scope>NUCLEOTIDE SEQUENCE [LARGE SCALE GENOMIC DNA]</scope>
    <source>
        <strain evidence="12">DSM 12680 / TGB-C1</strain>
    </source>
</reference>
<proteinExistence type="inferred from homology"/>
<dbReference type="InterPro" id="IPR007197">
    <property type="entry name" value="rSAM"/>
</dbReference>
<dbReference type="PANTHER" id="PTHR13932:SF5">
    <property type="entry name" value="RADICAL S-ADENOSYL METHIONINE DOMAIN-CONTAINING PROTEIN 1, MITOCHONDRIAL"/>
    <property type="match status" value="1"/>
</dbReference>
<evidence type="ECO:0000256" key="6">
    <source>
        <dbReference type="ARBA" id="ARBA00023004"/>
    </source>
</evidence>
<organism evidence="11 12">
    <name type="scientific">Syntrophothermus lipocalidus (strain DSM 12680 / TGB-C1)</name>
    <dbReference type="NCBI Taxonomy" id="643648"/>
    <lineage>
        <taxon>Bacteria</taxon>
        <taxon>Bacillati</taxon>
        <taxon>Bacillota</taxon>
        <taxon>Clostridia</taxon>
        <taxon>Eubacteriales</taxon>
        <taxon>Syntrophomonadaceae</taxon>
        <taxon>Syntrophothermus</taxon>
    </lineage>
</organism>
<evidence type="ECO:0000313" key="11">
    <source>
        <dbReference type="EMBL" id="ADI02413.1"/>
    </source>
</evidence>
<evidence type="ECO:0000256" key="5">
    <source>
        <dbReference type="ARBA" id="ARBA00022723"/>
    </source>
</evidence>
<dbReference type="InterPro" id="IPR004559">
    <property type="entry name" value="HemW-like"/>
</dbReference>
<dbReference type="PROSITE" id="PS51918">
    <property type="entry name" value="RADICAL_SAM"/>
    <property type="match status" value="1"/>
</dbReference>
<keyword evidence="3 9" id="KW-0349">Heme</keyword>
<dbReference type="GO" id="GO:0051539">
    <property type="term" value="F:4 iron, 4 sulfur cluster binding"/>
    <property type="evidence" value="ECO:0007669"/>
    <property type="project" value="UniProtKB-UniRule"/>
</dbReference>
<keyword evidence="5 9" id="KW-0479">Metal-binding</keyword>
<dbReference type="RefSeq" id="WP_013175815.1">
    <property type="nucleotide sequence ID" value="NC_014220.1"/>
</dbReference>
<dbReference type="GO" id="GO:0046872">
    <property type="term" value="F:metal ion binding"/>
    <property type="evidence" value="ECO:0007669"/>
    <property type="project" value="UniProtKB-UniRule"/>
</dbReference>
<keyword evidence="6 9" id="KW-0408">Iron</keyword>
<dbReference type="InterPro" id="IPR010723">
    <property type="entry name" value="HemN_C"/>
</dbReference>
<dbReference type="Proteomes" id="UP000000378">
    <property type="component" value="Chromosome"/>
</dbReference>
<sequence length="378" mass="42213">MPASIYVHIPFCVRKCRYCDFYSVSYHEELVARYVKCLCAEIEERARDLQQAEAVRTLYLGGGTPSLLDPACVATIIDKIGSVFGILPEAEITLEVNPGTVNLKKMASYRHAGINRVSLGVQSFFDDILQWLGRLHSRQDVKTAFDVCLKAGFDNISIDLMYGVPGQDLSRWREGLDNALALNPQHVSAYLLQPEADTPLGRSVAAGEVELLSEEEELAQYELAVDVLTGAGYRHYELSNFARPGYECCHNLNYWQGGQYLGIGAGAVSFLKLNRYQNDPNVDAYIQSLSAATQPPRSVLECLNEEGIVRDRIVLGLRLMDGIDVEGLKRSYEVDFSLLFGSSVDRLIELGLIKRKGSKLCLSRKGYFLSNEVFREFL</sequence>
<dbReference type="SFLD" id="SFLDF00562">
    <property type="entry name" value="HemN-like__clustered_with_heat"/>
    <property type="match status" value="1"/>
</dbReference>
<dbReference type="InterPro" id="IPR058240">
    <property type="entry name" value="rSAM_sf"/>
</dbReference>
<dbReference type="STRING" id="643648.Slip_1654"/>
<reference evidence="11 12" key="2">
    <citation type="journal article" date="2010" name="Stand. Genomic Sci.">
        <title>Complete genome sequence of Syntrophothermus lipocalidus type strain (TGB-C1).</title>
        <authorList>
            <person name="Djao O.D."/>
            <person name="Zhang X."/>
            <person name="Lucas S."/>
            <person name="Lapidus A."/>
            <person name="Del Rio T.G."/>
            <person name="Nolan M."/>
            <person name="Tice H."/>
            <person name="Cheng J.F."/>
            <person name="Han C."/>
            <person name="Tapia R."/>
            <person name="Goodwin L."/>
            <person name="Pitluck S."/>
            <person name="Liolios K."/>
            <person name="Ivanova N."/>
            <person name="Mavromatis K."/>
            <person name="Mikhailova N."/>
            <person name="Ovchinnikova G."/>
            <person name="Pati A."/>
            <person name="Brambilla E."/>
            <person name="Chen A."/>
            <person name="Palaniappan K."/>
            <person name="Land M."/>
            <person name="Hauser L."/>
            <person name="Chang Y.J."/>
            <person name="Jeffries C.D."/>
            <person name="Rohde M."/>
            <person name="Sikorski J."/>
            <person name="Spring S."/>
            <person name="Goker M."/>
            <person name="Detter J.C."/>
            <person name="Woyke T."/>
            <person name="Bristow J."/>
            <person name="Eisen J.A."/>
            <person name="Markowitz V."/>
            <person name="Hugenholtz P."/>
            <person name="Kyrpides N.C."/>
            <person name="Klenk H.P."/>
        </authorList>
    </citation>
    <scope>NUCLEOTIDE SEQUENCE [LARGE SCALE GENOMIC DNA]</scope>
    <source>
        <strain evidence="12">DSM 12680 / TGB-C1</strain>
    </source>
</reference>
<dbReference type="eggNOG" id="COG0635">
    <property type="taxonomic scope" value="Bacteria"/>
</dbReference>
<evidence type="ECO:0000256" key="1">
    <source>
        <dbReference type="ARBA" id="ARBA00006100"/>
    </source>
</evidence>
<keyword evidence="9" id="KW-0004">4Fe-4S</keyword>
<dbReference type="GO" id="GO:0004109">
    <property type="term" value="F:coproporphyrinogen oxidase activity"/>
    <property type="evidence" value="ECO:0007669"/>
    <property type="project" value="InterPro"/>
</dbReference>
<evidence type="ECO:0000259" key="10">
    <source>
        <dbReference type="PROSITE" id="PS51918"/>
    </source>
</evidence>
<dbReference type="SFLD" id="SFLDG01065">
    <property type="entry name" value="anaerobic_coproporphyrinogen-I"/>
    <property type="match status" value="1"/>
</dbReference>
<evidence type="ECO:0000256" key="3">
    <source>
        <dbReference type="ARBA" id="ARBA00022617"/>
    </source>
</evidence>
<name>D7CNX8_SYNLT</name>
<evidence type="ECO:0000256" key="9">
    <source>
        <dbReference type="RuleBase" id="RU364116"/>
    </source>
</evidence>
<evidence type="ECO:0000256" key="7">
    <source>
        <dbReference type="ARBA" id="ARBA00023014"/>
    </source>
</evidence>
<dbReference type="SFLD" id="SFLDF00288">
    <property type="entry name" value="HemN-like__clustered_with_nucl"/>
    <property type="match status" value="1"/>
</dbReference>
<dbReference type="SMART" id="SM00729">
    <property type="entry name" value="Elp3"/>
    <property type="match status" value="1"/>
</dbReference>
<comment type="function">
    <text evidence="9">Probably acts as a heme chaperone, transferring heme to an unknown acceptor. Binds one molecule of heme per monomer, possibly covalently. Binds 1 [4Fe-4S] cluster. The cluster is coordinated with 3 cysteines and an exchangeable S-adenosyl-L-methionine.</text>
</comment>
<dbReference type="AlphaFoldDB" id="D7CNX8"/>
<comment type="similarity">
    <text evidence="1">Belongs to the anaerobic coproporphyrinogen-III oxidase family. HemW subfamily.</text>
</comment>
<dbReference type="GO" id="GO:0005737">
    <property type="term" value="C:cytoplasm"/>
    <property type="evidence" value="ECO:0007669"/>
    <property type="project" value="UniProtKB-SubCell"/>
</dbReference>
<keyword evidence="9" id="KW-0963">Cytoplasm</keyword>
<dbReference type="EMBL" id="CP002048">
    <property type="protein sequence ID" value="ADI02413.1"/>
    <property type="molecule type" value="Genomic_DNA"/>
</dbReference>
<protein>
    <recommendedName>
        <fullName evidence="2 9">Heme chaperone HemW</fullName>
    </recommendedName>
</protein>
<dbReference type="InterPro" id="IPR013785">
    <property type="entry name" value="Aldolase_TIM"/>
</dbReference>
<accession>D7CNX8</accession>
<dbReference type="Pfam" id="PF04055">
    <property type="entry name" value="Radical_SAM"/>
    <property type="match status" value="1"/>
</dbReference>
<feature type="domain" description="Radical SAM core" evidence="10">
    <location>
        <begin position="1"/>
        <end position="234"/>
    </location>
</feature>
<keyword evidence="7 9" id="KW-0411">Iron-sulfur</keyword>
<keyword evidence="8 9" id="KW-0143">Chaperone</keyword>
<dbReference type="GO" id="GO:0006779">
    <property type="term" value="P:porphyrin-containing compound biosynthetic process"/>
    <property type="evidence" value="ECO:0007669"/>
    <property type="project" value="InterPro"/>
</dbReference>
<dbReference type="SUPFAM" id="SSF102114">
    <property type="entry name" value="Radical SAM enzymes"/>
    <property type="match status" value="1"/>
</dbReference>
<dbReference type="HOGENOM" id="CLU_027579_1_1_9"/>
<dbReference type="InterPro" id="IPR006638">
    <property type="entry name" value="Elp3/MiaA/NifB-like_rSAM"/>
</dbReference>
<evidence type="ECO:0000256" key="4">
    <source>
        <dbReference type="ARBA" id="ARBA00022691"/>
    </source>
</evidence>
<dbReference type="Pfam" id="PF06969">
    <property type="entry name" value="HemN_C"/>
    <property type="match status" value="1"/>
</dbReference>
<dbReference type="CDD" id="cd01335">
    <property type="entry name" value="Radical_SAM"/>
    <property type="match status" value="1"/>
</dbReference>
<keyword evidence="12" id="KW-1185">Reference proteome</keyword>
<comment type="subcellular location">
    <subcellularLocation>
        <location evidence="9">Cytoplasm</location>
    </subcellularLocation>
</comment>
<keyword evidence="4 9" id="KW-0949">S-adenosyl-L-methionine</keyword>
<evidence type="ECO:0000256" key="2">
    <source>
        <dbReference type="ARBA" id="ARBA00017228"/>
    </source>
</evidence>
<evidence type="ECO:0000313" key="12">
    <source>
        <dbReference type="Proteomes" id="UP000000378"/>
    </source>
</evidence>
<dbReference type="InterPro" id="IPR034505">
    <property type="entry name" value="Coproporphyrinogen-III_oxidase"/>
</dbReference>
<dbReference type="SFLD" id="SFLDS00029">
    <property type="entry name" value="Radical_SAM"/>
    <property type="match status" value="1"/>
</dbReference>
<dbReference type="Gene3D" id="3.20.20.70">
    <property type="entry name" value="Aldolase class I"/>
    <property type="match status" value="1"/>
</dbReference>
<gene>
    <name evidence="11" type="ordered locus">Slip_1654</name>
</gene>
<dbReference type="KEGG" id="slp:Slip_1654"/>
<dbReference type="NCBIfam" id="TIGR00539">
    <property type="entry name" value="hemN_rel"/>
    <property type="match status" value="1"/>
</dbReference>
<dbReference type="PANTHER" id="PTHR13932">
    <property type="entry name" value="COPROPORPHYRINIGEN III OXIDASE"/>
    <property type="match status" value="1"/>
</dbReference>
<evidence type="ECO:0000256" key="8">
    <source>
        <dbReference type="ARBA" id="ARBA00023186"/>
    </source>
</evidence>